<keyword evidence="3" id="KW-1185">Reference proteome</keyword>
<evidence type="ECO:0000313" key="3">
    <source>
        <dbReference type="Proteomes" id="UP000572863"/>
    </source>
</evidence>
<feature type="transmembrane region" description="Helical" evidence="1">
    <location>
        <begin position="494"/>
        <end position="516"/>
    </location>
</feature>
<feature type="transmembrane region" description="Helical" evidence="1">
    <location>
        <begin position="338"/>
        <end position="354"/>
    </location>
</feature>
<proteinExistence type="predicted"/>
<feature type="transmembrane region" description="Helical" evidence="1">
    <location>
        <begin position="528"/>
        <end position="547"/>
    </location>
</feature>
<feature type="transmembrane region" description="Helical" evidence="1">
    <location>
        <begin position="114"/>
        <end position="135"/>
    </location>
</feature>
<gene>
    <name evidence="2" type="ORF">HX871_29125</name>
</gene>
<feature type="transmembrane region" description="Helical" evidence="1">
    <location>
        <begin position="21"/>
        <end position="42"/>
    </location>
</feature>
<keyword evidence="1" id="KW-0812">Transmembrane</keyword>
<keyword evidence="1" id="KW-0472">Membrane</keyword>
<feature type="transmembrane region" description="Helical" evidence="1">
    <location>
        <begin position="258"/>
        <end position="276"/>
    </location>
</feature>
<evidence type="ECO:0000313" key="2">
    <source>
        <dbReference type="EMBL" id="NWD98488.1"/>
    </source>
</evidence>
<feature type="transmembrane region" description="Helical" evidence="1">
    <location>
        <begin position="288"/>
        <end position="307"/>
    </location>
</feature>
<feature type="transmembrane region" description="Helical" evidence="1">
    <location>
        <begin position="470"/>
        <end position="488"/>
    </location>
</feature>
<feature type="transmembrane region" description="Helical" evidence="1">
    <location>
        <begin position="440"/>
        <end position="458"/>
    </location>
</feature>
<feature type="transmembrane region" description="Helical" evidence="1">
    <location>
        <begin position="313"/>
        <end position="331"/>
    </location>
</feature>
<sequence length="690" mass="76455">MKGPKQEEILFIKHDLISQNILILFGLIVILVILAISIWAIAPYTTTPDAVGQVLVHARSGKPYNISPEPVERAIYIILAAVAPTALSGYFWYHSLKNSNLKLKQLHKKVRITLPLFAALLFAALFWGADFIDILLFPSPWAKEHKITLTITAALLSTALIYHCLTDKVSKGTAGKIIWWTVALLAIALQVLSYRVVSINSVTLSPIWSVHLDAVTYALNQVIHGKTLIADLPSQYGLFPEIIAPLFKLTGFSIFKETLFFAILHALGLVIVATLLHRHIANKSLSIFIFLALSVATCLFMYTNGIIQDIYIQYFPIRFFWPASALLLISIYSKNENHALLCVLGITSGIAILWNFDTGIPVLISIGATLLIKPLITKRPFMQAIGRLLLFTVVATLTIALFFSLLRIKAGKPLEFSELLAYQKIFYMTGFGMLPMPLSLHPWQAILVIYAASAVTALSGWQQQDNKKGTYDLLFCSAIMGLGLFAYYQGRSHVFCLILVTWPAILISGILTDLILRSVRRRSTPLASIALVMPFILFFSLGGLVFISTSQNMLDDTLKNFSNRNTPKDSVVADELQFMRSTYYNRHCLILSQRQAIYSAELGIASPVNGPGIAETLLQTDLDNLVKSALSQPLQCIYLGITEGSITFIDVNDALLIEKYPVITKNTLGTMMLLEPASKEMSRPTPNSAL</sequence>
<keyword evidence="1" id="KW-1133">Transmembrane helix</keyword>
<evidence type="ECO:0000256" key="1">
    <source>
        <dbReference type="SAM" id="Phobius"/>
    </source>
</evidence>
<dbReference type="EMBL" id="JACARY010000078">
    <property type="protein sequence ID" value="NWD98488.1"/>
    <property type="molecule type" value="Genomic_DNA"/>
</dbReference>
<comment type="caution">
    <text evidence="2">The sequence shown here is derived from an EMBL/GenBank/DDBJ whole genome shotgun (WGS) entry which is preliminary data.</text>
</comment>
<feature type="transmembrane region" description="Helical" evidence="1">
    <location>
        <begin position="388"/>
        <end position="408"/>
    </location>
</feature>
<organism evidence="2 3">
    <name type="scientific">Pseudomonas reactans</name>
    <dbReference type="NCBI Taxonomy" id="117680"/>
    <lineage>
        <taxon>Bacteria</taxon>
        <taxon>Pseudomonadati</taxon>
        <taxon>Pseudomonadota</taxon>
        <taxon>Gammaproteobacteria</taxon>
        <taxon>Pseudomonadales</taxon>
        <taxon>Pseudomonadaceae</taxon>
        <taxon>Pseudomonas</taxon>
    </lineage>
</organism>
<dbReference type="RefSeq" id="WP_177061955.1">
    <property type="nucleotide sequence ID" value="NZ_JACARY010000078.1"/>
</dbReference>
<name>A0ABX2R3Z0_9PSED</name>
<feature type="transmembrane region" description="Helical" evidence="1">
    <location>
        <begin position="360"/>
        <end position="376"/>
    </location>
</feature>
<feature type="transmembrane region" description="Helical" evidence="1">
    <location>
        <begin position="74"/>
        <end position="93"/>
    </location>
</feature>
<evidence type="ECO:0008006" key="4">
    <source>
        <dbReference type="Google" id="ProtNLM"/>
    </source>
</evidence>
<dbReference type="Proteomes" id="UP000572863">
    <property type="component" value="Unassembled WGS sequence"/>
</dbReference>
<feature type="transmembrane region" description="Helical" evidence="1">
    <location>
        <begin position="147"/>
        <end position="165"/>
    </location>
</feature>
<reference evidence="2 3" key="1">
    <citation type="submission" date="2020-04" db="EMBL/GenBank/DDBJ databases">
        <title>Molecular characterization of pseudomonads from Agaricus bisporus reveal novel blotch 2 pathogens in Western Europe.</title>
        <authorList>
            <person name="Taparia T."/>
            <person name="Krijger M."/>
            <person name="Haynes E."/>
            <person name="Elpinstone J.G."/>
            <person name="Noble R."/>
            <person name="Van Der Wolf J."/>
        </authorList>
    </citation>
    <scope>NUCLEOTIDE SEQUENCE [LARGE SCALE GENOMIC DNA]</scope>
    <source>
        <strain evidence="2 3">P7774</strain>
    </source>
</reference>
<feature type="transmembrane region" description="Helical" evidence="1">
    <location>
        <begin position="177"/>
        <end position="197"/>
    </location>
</feature>
<accession>A0ABX2R3Z0</accession>
<protein>
    <recommendedName>
        <fullName evidence="4">Glycosyltransferase RgtA/B/C/D-like domain-containing protein</fullName>
    </recommendedName>
</protein>